<dbReference type="OrthoDB" id="7312911at2"/>
<dbReference type="Gene3D" id="1.20.1330.10">
    <property type="entry name" value="f41 fragment of flagellin, N-terminal domain"/>
    <property type="match status" value="1"/>
</dbReference>
<dbReference type="Pfam" id="PF00700">
    <property type="entry name" value="Flagellin_C"/>
    <property type="match status" value="1"/>
</dbReference>
<dbReference type="SUPFAM" id="SSF64518">
    <property type="entry name" value="Phase 1 flagellin"/>
    <property type="match status" value="1"/>
</dbReference>
<name>A0A1H9UD27_9RHOB</name>
<evidence type="ECO:0000259" key="1">
    <source>
        <dbReference type="Pfam" id="PF00700"/>
    </source>
</evidence>
<feature type="domain" description="Flagellin C-terminal" evidence="1">
    <location>
        <begin position="256"/>
        <end position="333"/>
    </location>
</feature>
<keyword evidence="3" id="KW-1185">Reference proteome</keyword>
<keyword evidence="2" id="KW-0969">Cilium</keyword>
<dbReference type="Proteomes" id="UP000198885">
    <property type="component" value="Unassembled WGS sequence"/>
</dbReference>
<gene>
    <name evidence="2" type="ORF">SAMN04490244_105188</name>
</gene>
<dbReference type="STRING" id="641238.SAMN04490244_105188"/>
<reference evidence="2 3" key="1">
    <citation type="submission" date="2016-10" db="EMBL/GenBank/DDBJ databases">
        <authorList>
            <person name="de Groot N.N."/>
        </authorList>
    </citation>
    <scope>NUCLEOTIDE SEQUENCE [LARGE SCALE GENOMIC DNA]</scope>
    <source>
        <strain evidence="2 3">DSM 23042</strain>
    </source>
</reference>
<dbReference type="RefSeq" id="WP_092693086.1">
    <property type="nucleotide sequence ID" value="NZ_FOGU01000005.1"/>
</dbReference>
<sequence>MSLVTFGDLAQSLAGRVQSSRLRSDLSRLSTELTTGRTQDAARHIGGDTTALSALDRSLARLTAERTTLSEAALQADVTQSAIGTISDEAAAAASDLAAAVSSGTPRQVDLVTQEARDRFLRISDALNTRVAGRSVFSGTATDRAAVATGSDMLALLKTAVTGLTTAGDISAAVDAWFAPGGGFDSSGYQGAAARGRVPLPGGGAAQVGVTAQEPAIRETLAGLAKAALVAEGVLDGYSSARSALASEAGADLFNARDSLTQLQATLGAAQASVTEAEARRTTEVAALQISRADLVGLDPYETASRLKQAETQLDTLYAVTARLSGLSLTRYL</sequence>
<proteinExistence type="predicted"/>
<dbReference type="AlphaFoldDB" id="A0A1H9UD27"/>
<keyword evidence="2" id="KW-0966">Cell projection</keyword>
<dbReference type="EMBL" id="FOGU01000005">
    <property type="protein sequence ID" value="SES07064.1"/>
    <property type="molecule type" value="Genomic_DNA"/>
</dbReference>
<evidence type="ECO:0000313" key="3">
    <source>
        <dbReference type="Proteomes" id="UP000198885"/>
    </source>
</evidence>
<organism evidence="2 3">
    <name type="scientific">Tranquillimonas rosea</name>
    <dbReference type="NCBI Taxonomy" id="641238"/>
    <lineage>
        <taxon>Bacteria</taxon>
        <taxon>Pseudomonadati</taxon>
        <taxon>Pseudomonadota</taxon>
        <taxon>Alphaproteobacteria</taxon>
        <taxon>Rhodobacterales</taxon>
        <taxon>Roseobacteraceae</taxon>
        <taxon>Tranquillimonas</taxon>
    </lineage>
</organism>
<evidence type="ECO:0000313" key="2">
    <source>
        <dbReference type="EMBL" id="SES07064.1"/>
    </source>
</evidence>
<accession>A0A1H9UD27</accession>
<keyword evidence="2" id="KW-0282">Flagellum</keyword>
<dbReference type="InterPro" id="IPR046358">
    <property type="entry name" value="Flagellin_C"/>
</dbReference>
<protein>
    <submittedName>
        <fullName evidence="2">Flagellar hook-associated protein 3 FlgL</fullName>
    </submittedName>
</protein>